<feature type="transmembrane region" description="Helical" evidence="4">
    <location>
        <begin position="60"/>
        <end position="78"/>
    </location>
</feature>
<evidence type="ECO:0000256" key="1">
    <source>
        <dbReference type="ARBA" id="ARBA00022692"/>
    </source>
</evidence>
<organism evidence="5 6">
    <name type="scientific">Malus domestica</name>
    <name type="common">Apple</name>
    <name type="synonym">Pyrus malus</name>
    <dbReference type="NCBI Taxonomy" id="3750"/>
    <lineage>
        <taxon>Eukaryota</taxon>
        <taxon>Viridiplantae</taxon>
        <taxon>Streptophyta</taxon>
        <taxon>Embryophyta</taxon>
        <taxon>Tracheophyta</taxon>
        <taxon>Spermatophyta</taxon>
        <taxon>Magnoliopsida</taxon>
        <taxon>eudicotyledons</taxon>
        <taxon>Gunneridae</taxon>
        <taxon>Pentapetalae</taxon>
        <taxon>rosids</taxon>
        <taxon>fabids</taxon>
        <taxon>Rosales</taxon>
        <taxon>Rosaceae</taxon>
        <taxon>Amygdaloideae</taxon>
        <taxon>Maleae</taxon>
        <taxon>Malus</taxon>
    </lineage>
</organism>
<feature type="transmembrane region" description="Helical" evidence="4">
    <location>
        <begin position="20"/>
        <end position="40"/>
    </location>
</feature>
<evidence type="ECO:0008006" key="7">
    <source>
        <dbReference type="Google" id="ProtNLM"/>
    </source>
</evidence>
<reference evidence="5 6" key="1">
    <citation type="submission" date="2018-10" db="EMBL/GenBank/DDBJ databases">
        <title>A high-quality apple genome assembly.</title>
        <authorList>
            <person name="Hu J."/>
        </authorList>
    </citation>
    <scope>NUCLEOTIDE SEQUENCE [LARGE SCALE GENOMIC DNA]</scope>
    <source>
        <strain evidence="6">cv. HFTH1</strain>
        <tissue evidence="5">Young leaf</tissue>
    </source>
</reference>
<comment type="caution">
    <text evidence="5">The sequence shown here is derived from an EMBL/GenBank/DDBJ whole genome shotgun (WGS) entry which is preliminary data.</text>
</comment>
<dbReference type="AlphaFoldDB" id="A0A498I9H1"/>
<dbReference type="GO" id="GO:0022857">
    <property type="term" value="F:transmembrane transporter activity"/>
    <property type="evidence" value="ECO:0007669"/>
    <property type="project" value="InterPro"/>
</dbReference>
<feature type="transmembrane region" description="Helical" evidence="4">
    <location>
        <begin position="90"/>
        <end position="108"/>
    </location>
</feature>
<proteinExistence type="predicted"/>
<feature type="transmembrane region" description="Helical" evidence="4">
    <location>
        <begin position="134"/>
        <end position="152"/>
    </location>
</feature>
<evidence type="ECO:0000256" key="3">
    <source>
        <dbReference type="ARBA" id="ARBA00023136"/>
    </source>
</evidence>
<dbReference type="GO" id="GO:0016020">
    <property type="term" value="C:membrane"/>
    <property type="evidence" value="ECO:0007669"/>
    <property type="project" value="InterPro"/>
</dbReference>
<gene>
    <name evidence="5" type="ORF">DVH24_006932</name>
</gene>
<keyword evidence="2 4" id="KW-1133">Transmembrane helix</keyword>
<dbReference type="EMBL" id="RDQH01000339">
    <property type="protein sequence ID" value="RXH78862.1"/>
    <property type="molecule type" value="Genomic_DNA"/>
</dbReference>
<protein>
    <recommendedName>
        <fullName evidence="7">WAT1-related protein</fullName>
    </recommendedName>
</protein>
<evidence type="ECO:0000313" key="6">
    <source>
        <dbReference type="Proteomes" id="UP000290289"/>
    </source>
</evidence>
<evidence type="ECO:0000313" key="5">
    <source>
        <dbReference type="EMBL" id="RXH78862.1"/>
    </source>
</evidence>
<accession>A0A498I9H1</accession>
<keyword evidence="6" id="KW-1185">Reference proteome</keyword>
<evidence type="ECO:0000256" key="2">
    <source>
        <dbReference type="ARBA" id="ARBA00022989"/>
    </source>
</evidence>
<keyword evidence="1 4" id="KW-0812">Transmembrane</keyword>
<name>A0A498I9H1_MALDO</name>
<keyword evidence="3 4" id="KW-0472">Membrane</keyword>
<dbReference type="Proteomes" id="UP000290289">
    <property type="component" value="Chromosome 13"/>
</dbReference>
<dbReference type="InterPro" id="IPR030184">
    <property type="entry name" value="WAT1-related"/>
</dbReference>
<dbReference type="PANTHER" id="PTHR31218">
    <property type="entry name" value="WAT1-RELATED PROTEIN"/>
    <property type="match status" value="1"/>
</dbReference>
<sequence length="195" mass="21338">MLITLAVLVQGTSPRVFVVYRNAIATLLLAPFACLSQWVTANQNAYFEGLYLSSSTIANAMANLVPAITFVFATVVGFEKVNVRRLRSNAKIIGKIICGGGAIYMTFIKGTKLLNTQLPIPPKSLLGLEGQNLTLGYLFFIVNTCCASFWVIQQAMSQGYAIELYFDPALENQVLKALNVLARCQIGTQLFEIES</sequence>
<evidence type="ECO:0000256" key="4">
    <source>
        <dbReference type="SAM" id="Phobius"/>
    </source>
</evidence>